<evidence type="ECO:0000313" key="1">
    <source>
        <dbReference type="EMBL" id="HEC06186.1"/>
    </source>
</evidence>
<accession>A0A831WF40</accession>
<name>A0A831WF40_9GAMM</name>
<comment type="caution">
    <text evidence="1">The sequence shown here is derived from an EMBL/GenBank/DDBJ whole genome shotgun (WGS) entry which is preliminary data.</text>
</comment>
<proteinExistence type="predicted"/>
<organism evidence="1">
    <name type="scientific">Thiolapillus brandeum</name>
    <dbReference type="NCBI Taxonomy" id="1076588"/>
    <lineage>
        <taxon>Bacteria</taxon>
        <taxon>Pseudomonadati</taxon>
        <taxon>Pseudomonadota</taxon>
        <taxon>Gammaproteobacteria</taxon>
        <taxon>Chromatiales</taxon>
        <taxon>Sedimenticolaceae</taxon>
        <taxon>Thiolapillus</taxon>
    </lineage>
</organism>
<dbReference type="Proteomes" id="UP000886339">
    <property type="component" value="Unassembled WGS sequence"/>
</dbReference>
<dbReference type="AlphaFoldDB" id="A0A831WF40"/>
<dbReference type="Pfam" id="PF07793">
    <property type="entry name" value="DUF1631"/>
    <property type="match status" value="1"/>
</dbReference>
<gene>
    <name evidence="1" type="ORF">ENJ12_05015</name>
</gene>
<sequence>MQQSNTQSMTLFQKQQLHIEFSAQLRYWIDSHLDGFFEQLDEEFFSLAESAVNDLAQRSYIDAIRELRQNREVLSSNYRARVLLATEKFF</sequence>
<dbReference type="InterPro" id="IPR012434">
    <property type="entry name" value="DUF1631"/>
</dbReference>
<protein>
    <submittedName>
        <fullName evidence="1">DUF1631 family protein</fullName>
    </submittedName>
</protein>
<dbReference type="EMBL" id="DRLF01000179">
    <property type="protein sequence ID" value="HEC06186.1"/>
    <property type="molecule type" value="Genomic_DNA"/>
</dbReference>
<reference evidence="1" key="1">
    <citation type="journal article" date="2020" name="mSystems">
        <title>Genome- and Community-Level Interaction Insights into Carbon Utilization and Element Cycling Functions of Hydrothermarchaeota in Hydrothermal Sediment.</title>
        <authorList>
            <person name="Zhou Z."/>
            <person name="Liu Y."/>
            <person name="Xu W."/>
            <person name="Pan J."/>
            <person name="Luo Z.H."/>
            <person name="Li M."/>
        </authorList>
    </citation>
    <scope>NUCLEOTIDE SEQUENCE [LARGE SCALE GENOMIC DNA]</scope>
    <source>
        <strain evidence="1">HyVt-458</strain>
    </source>
</reference>
<feature type="non-terminal residue" evidence="1">
    <location>
        <position position="90"/>
    </location>
</feature>